<evidence type="ECO:0000313" key="6">
    <source>
        <dbReference type="Proteomes" id="UP001152798"/>
    </source>
</evidence>
<feature type="coiled-coil region" evidence="2">
    <location>
        <begin position="423"/>
        <end position="464"/>
    </location>
</feature>
<evidence type="ECO:0000256" key="3">
    <source>
        <dbReference type="SAM" id="MobiDB-lite"/>
    </source>
</evidence>
<gene>
    <name evidence="5" type="ORF">NEZAVI_LOCUS14855</name>
</gene>
<proteinExistence type="predicted"/>
<feature type="coiled-coil region" evidence="2">
    <location>
        <begin position="322"/>
        <end position="398"/>
    </location>
</feature>
<keyword evidence="4" id="KW-1133">Transmembrane helix</keyword>
<feature type="coiled-coil region" evidence="2">
    <location>
        <begin position="695"/>
        <end position="722"/>
    </location>
</feature>
<protein>
    <recommendedName>
        <fullName evidence="7">Transport and Golgi organization protein 1</fullName>
    </recommendedName>
</protein>
<accession>A0A9P0HSU4</accession>
<evidence type="ECO:0000256" key="1">
    <source>
        <dbReference type="ARBA" id="ARBA00023054"/>
    </source>
</evidence>
<dbReference type="GO" id="GO:0035459">
    <property type="term" value="P:vesicle cargo loading"/>
    <property type="evidence" value="ECO:0007669"/>
    <property type="project" value="TreeGrafter"/>
</dbReference>
<dbReference type="GO" id="GO:0006888">
    <property type="term" value="P:endoplasmic reticulum to Golgi vesicle-mediated transport"/>
    <property type="evidence" value="ECO:0007669"/>
    <property type="project" value="TreeGrafter"/>
</dbReference>
<dbReference type="GO" id="GO:0070971">
    <property type="term" value="C:endoplasmic reticulum exit site"/>
    <property type="evidence" value="ECO:0007669"/>
    <property type="project" value="TreeGrafter"/>
</dbReference>
<keyword evidence="1 2" id="KW-0175">Coiled coil</keyword>
<feature type="region of interest" description="Disordered" evidence="3">
    <location>
        <begin position="123"/>
        <end position="173"/>
    </location>
</feature>
<keyword evidence="6" id="KW-1185">Reference proteome</keyword>
<feature type="compositionally biased region" description="Pro residues" evidence="3">
    <location>
        <begin position="751"/>
        <end position="772"/>
    </location>
</feature>
<dbReference type="GO" id="GO:0005789">
    <property type="term" value="C:endoplasmic reticulum membrane"/>
    <property type="evidence" value="ECO:0007669"/>
    <property type="project" value="TreeGrafter"/>
</dbReference>
<feature type="compositionally biased region" description="Pro residues" evidence="3">
    <location>
        <begin position="779"/>
        <end position="803"/>
    </location>
</feature>
<dbReference type="InterPro" id="IPR051500">
    <property type="entry name" value="cTAGE_MIA/OTOR"/>
</dbReference>
<sequence>MDPTLKIDNSHGPFFHPSGSPYPSYDQSVGNNVPSDSSLPPPMEFASAQHTSNFYKDNVEPVASAGSLPSEIPGSVPSPDVSNNYASSNNVYNHDGNINSESLLNENLINPVVEKPIDSVVGGVVSSDSEPSVVNPDLPNQPYHEEVTSETLPVDNSVKEGNDREDNSEFQPQSDELNDVIQEGDGWFSSISSIMGSFTEMFTKSEIGVDREDVTTASDDLVTSFEKSGDQQSDDERKYCLKESCRQQIKDDTVDDSENKGSEYISAMFGSFSETQISFSTLICMVITSIVVLLFSLGYYYLENLKQDTSLIAKINTVSTELFFAQKELASIEEQYQLANENYKRLVSETSHNETAIEDLRKELEESKAARGILEDEIKRLEKEIESLVEEGDEMHRMLSESFSEEERTKSLLSNISDLKGVLSDRLQEIVSLTEQLDKEKQEVELLTISLKKSEEKRETTEDKLTKVLIDADSKTLAVTKEFEEKITTLERIIEERSLERTNFEKQLCELKGTCESLTVEKELAEKELKKAHGVSSGKALSEWLEAKSLRTELLTVQKEAEKLNEALEEAKNRGALLEEKEKQLLNEIDDLNNKYESAEKDKIEALTKLQVLSNYFKEKEIQLQEELGIKESQWLQKQSEDHTIYEQMRSLREENLSYKAQNDALKKEIIDQEASFKIQIANEEQKAQENWINLRHTERRLKEVQMEAAHLRSRLTAVEANPDSLEDKHKSLEMVNGDVSMGAASPPFMLYPPPDYIPPPPLVSPTRPPPLGRLSSPPLTPPAPLSPFEFYPPPPPSPPPPLRVHKPQPREPHRKQKDSQSSNHSSESTEKPIRRGKR</sequence>
<dbReference type="AlphaFoldDB" id="A0A9P0HSU4"/>
<dbReference type="SUPFAM" id="SSF90257">
    <property type="entry name" value="Myosin rod fragments"/>
    <property type="match status" value="1"/>
</dbReference>
<evidence type="ECO:0000256" key="4">
    <source>
        <dbReference type="SAM" id="Phobius"/>
    </source>
</evidence>
<feature type="compositionally biased region" description="Polar residues" evidence="3">
    <location>
        <begin position="25"/>
        <end position="38"/>
    </location>
</feature>
<feature type="region of interest" description="Disordered" evidence="3">
    <location>
        <begin position="1"/>
        <end position="43"/>
    </location>
</feature>
<feature type="region of interest" description="Disordered" evidence="3">
    <location>
        <begin position="751"/>
        <end position="839"/>
    </location>
</feature>
<feature type="compositionally biased region" description="Low complexity" evidence="3">
    <location>
        <begin position="123"/>
        <end position="134"/>
    </location>
</feature>
<feature type="coiled-coil region" evidence="2">
    <location>
        <begin position="547"/>
        <end position="609"/>
    </location>
</feature>
<feature type="transmembrane region" description="Helical" evidence="4">
    <location>
        <begin position="277"/>
        <end position="302"/>
    </location>
</feature>
<feature type="compositionally biased region" description="Basic and acidic residues" evidence="3">
    <location>
        <begin position="828"/>
        <end position="839"/>
    </location>
</feature>
<organism evidence="5 6">
    <name type="scientific">Nezara viridula</name>
    <name type="common">Southern green stink bug</name>
    <name type="synonym">Cimex viridulus</name>
    <dbReference type="NCBI Taxonomy" id="85310"/>
    <lineage>
        <taxon>Eukaryota</taxon>
        <taxon>Metazoa</taxon>
        <taxon>Ecdysozoa</taxon>
        <taxon>Arthropoda</taxon>
        <taxon>Hexapoda</taxon>
        <taxon>Insecta</taxon>
        <taxon>Pterygota</taxon>
        <taxon>Neoptera</taxon>
        <taxon>Paraneoptera</taxon>
        <taxon>Hemiptera</taxon>
        <taxon>Heteroptera</taxon>
        <taxon>Panheteroptera</taxon>
        <taxon>Pentatomomorpha</taxon>
        <taxon>Pentatomoidea</taxon>
        <taxon>Pentatomidae</taxon>
        <taxon>Pentatominae</taxon>
        <taxon>Nezara</taxon>
    </lineage>
</organism>
<feature type="compositionally biased region" description="Basic and acidic residues" evidence="3">
    <location>
        <begin position="157"/>
        <end position="167"/>
    </location>
</feature>
<dbReference type="PANTHER" id="PTHR23158:SF33">
    <property type="entry name" value="TRANSPORT AND GOLGI ORGANIZATION PROTEIN 1"/>
    <property type="match status" value="1"/>
</dbReference>
<dbReference type="EMBL" id="OV725083">
    <property type="protein sequence ID" value="CAH1407042.1"/>
    <property type="molecule type" value="Genomic_DNA"/>
</dbReference>
<keyword evidence="4" id="KW-0472">Membrane</keyword>
<keyword evidence="4" id="KW-0812">Transmembrane</keyword>
<reference evidence="5" key="1">
    <citation type="submission" date="2022-01" db="EMBL/GenBank/DDBJ databases">
        <authorList>
            <person name="King R."/>
        </authorList>
    </citation>
    <scope>NUCLEOTIDE SEQUENCE</scope>
</reference>
<evidence type="ECO:0000256" key="2">
    <source>
        <dbReference type="SAM" id="Coils"/>
    </source>
</evidence>
<evidence type="ECO:0000313" key="5">
    <source>
        <dbReference type="EMBL" id="CAH1407042.1"/>
    </source>
</evidence>
<dbReference type="Proteomes" id="UP001152798">
    <property type="component" value="Chromosome 7"/>
</dbReference>
<dbReference type="GO" id="GO:0009306">
    <property type="term" value="P:protein secretion"/>
    <property type="evidence" value="ECO:0007669"/>
    <property type="project" value="TreeGrafter"/>
</dbReference>
<name>A0A9P0HSU4_NEZVI</name>
<feature type="compositionally biased region" description="Basic residues" evidence="3">
    <location>
        <begin position="804"/>
        <end position="817"/>
    </location>
</feature>
<dbReference type="OrthoDB" id="6627676at2759"/>
<evidence type="ECO:0008006" key="7">
    <source>
        <dbReference type="Google" id="ProtNLM"/>
    </source>
</evidence>
<dbReference type="PANTHER" id="PTHR23158">
    <property type="entry name" value="MELANOMA INHIBITORY ACTIVITY-RELATED"/>
    <property type="match status" value="1"/>
</dbReference>